<accession>A0A372MI07</accession>
<organism evidence="1 2">
    <name type="scientific">Sphaerochaeta halotolerans</name>
    <dbReference type="NCBI Taxonomy" id="2293840"/>
    <lineage>
        <taxon>Bacteria</taxon>
        <taxon>Pseudomonadati</taxon>
        <taxon>Spirochaetota</taxon>
        <taxon>Spirochaetia</taxon>
        <taxon>Spirochaetales</taxon>
        <taxon>Sphaerochaetaceae</taxon>
        <taxon>Sphaerochaeta</taxon>
    </lineage>
</organism>
<proteinExistence type="predicted"/>
<reference evidence="1 2" key="2">
    <citation type="submission" date="2018-09" db="EMBL/GenBank/DDBJ databases">
        <title>Genome of Sphaerochaeta halotolerans strain 4-11.</title>
        <authorList>
            <person name="Nazina T.N."/>
            <person name="Sokolova D.S."/>
        </authorList>
    </citation>
    <scope>NUCLEOTIDE SEQUENCE [LARGE SCALE GENOMIC DNA]</scope>
    <source>
        <strain evidence="1 2">4-11</strain>
    </source>
</reference>
<comment type="caution">
    <text evidence="1">The sequence shown here is derived from an EMBL/GenBank/DDBJ whole genome shotgun (WGS) entry which is preliminary data.</text>
</comment>
<evidence type="ECO:0000313" key="2">
    <source>
        <dbReference type="Proteomes" id="UP000264002"/>
    </source>
</evidence>
<gene>
    <name evidence="1" type="ORF">DYP60_08130</name>
</gene>
<evidence type="ECO:0000313" key="1">
    <source>
        <dbReference type="EMBL" id="RFU94810.1"/>
    </source>
</evidence>
<dbReference type="AlphaFoldDB" id="A0A372MI07"/>
<reference evidence="2" key="1">
    <citation type="submission" date="2018-08" db="EMBL/GenBank/DDBJ databases">
        <authorList>
            <person name="Grouzdev D.S."/>
            <person name="Krutkina M.S."/>
        </authorList>
    </citation>
    <scope>NUCLEOTIDE SEQUENCE [LARGE SCALE GENOMIC DNA]</scope>
    <source>
        <strain evidence="2">4-11</strain>
    </source>
</reference>
<keyword evidence="2" id="KW-1185">Reference proteome</keyword>
<dbReference type="Proteomes" id="UP000264002">
    <property type="component" value="Unassembled WGS sequence"/>
</dbReference>
<dbReference type="EMBL" id="QUWK01000007">
    <property type="protein sequence ID" value="RFU94810.1"/>
    <property type="molecule type" value="Genomic_DNA"/>
</dbReference>
<sequence>MHKSTAILILIIILMVPSTVGARSLLNVSLGFGATYSPKELDDISLGFQDPDNWMFSGELSARFAFLQGQAMVYPITCSNEEQGVLLVGMGSMSLPVLGSLLALEFGAGPSVTYMPTSSSSPRSSYYELANGVYADTEEKTFTEAMFASPVYLQIGLGSEVGPVGLRIRWLMESSSTLGSVFTSSEWWGMFAIDKASLSLALSLKMF</sequence>
<dbReference type="RefSeq" id="WP_117330506.1">
    <property type="nucleotide sequence ID" value="NZ_QUWK01000007.1"/>
</dbReference>
<protein>
    <recommendedName>
        <fullName evidence="3">Outer membrane protein beta-barrel domain-containing protein</fullName>
    </recommendedName>
</protein>
<name>A0A372MI07_9SPIR</name>
<evidence type="ECO:0008006" key="3">
    <source>
        <dbReference type="Google" id="ProtNLM"/>
    </source>
</evidence>